<proteinExistence type="inferred from homology"/>
<dbReference type="PANTHER" id="PTHR35333:SF3">
    <property type="entry name" value="BETA-LACTAMASE-TYPE TRANSPEPTIDASE FOLD CONTAINING PROTEIN"/>
    <property type="match status" value="1"/>
</dbReference>
<gene>
    <name evidence="8" type="primary">bla</name>
    <name evidence="8" type="ORF">BUZ01_12435</name>
</gene>
<evidence type="ECO:0000259" key="7">
    <source>
        <dbReference type="Pfam" id="PF13354"/>
    </source>
</evidence>
<dbReference type="PANTHER" id="PTHR35333">
    <property type="entry name" value="BETA-LACTAMASE"/>
    <property type="match status" value="1"/>
</dbReference>
<comment type="caution">
    <text evidence="8">The sequence shown here is derived from an EMBL/GenBank/DDBJ whole genome shotgun (WGS) entry which is preliminary data.</text>
</comment>
<evidence type="ECO:0000256" key="6">
    <source>
        <dbReference type="SAM" id="SignalP"/>
    </source>
</evidence>
<feature type="signal peptide" evidence="6">
    <location>
        <begin position="1"/>
        <end position="19"/>
    </location>
</feature>
<sequence>MKRITIMVLVGLITLVMKAQSVDASESKSIKDLETTYDTTIGVYGINTQDGKQIEHHADERFAFASTYKAIASGILLNQLSPQDLNQKVTIKKSDIVTYSPVTEKYIGKTMTLRQLIEASMLKSDNTANNKVIQAIGGVNAFKSELRQLGDCVSEPQRLEPDLNNYDPKKIADTTTPRAAATTLNYILTHSNMHKGNLQFLKELMIENETGDSLIKAGATKDDIVGDKSGQGITYATRNDLAFIYPKGQSKPIILAIYTKQSDKNAKPNDEVIAKTAEIAIKYLKH</sequence>
<comment type="similarity">
    <text evidence="1 5">Belongs to the class-A beta-lactamase family.</text>
</comment>
<feature type="domain" description="Beta-lactamase class A catalytic" evidence="7">
    <location>
        <begin position="43"/>
        <end position="259"/>
    </location>
</feature>
<name>A0A2T4SVS2_STAGA</name>
<feature type="chain" id="PRO_5039332509" description="Beta-lactamase" evidence="6">
    <location>
        <begin position="20"/>
        <end position="286"/>
    </location>
</feature>
<dbReference type="GO" id="GO:0046677">
    <property type="term" value="P:response to antibiotic"/>
    <property type="evidence" value="ECO:0007669"/>
    <property type="project" value="UniProtKB-UniRule"/>
</dbReference>
<dbReference type="SUPFAM" id="SSF56601">
    <property type="entry name" value="beta-lactamase/transpeptidase-like"/>
    <property type="match status" value="1"/>
</dbReference>
<dbReference type="InterPro" id="IPR023650">
    <property type="entry name" value="Beta-lactam_class-A_AS"/>
</dbReference>
<dbReference type="NCBIfam" id="NF033103">
    <property type="entry name" value="bla_class_A"/>
    <property type="match status" value="1"/>
</dbReference>
<protein>
    <recommendedName>
        <fullName evidence="2 5">Beta-lactamase</fullName>
        <ecNumber evidence="2 5">3.5.2.6</ecNumber>
    </recommendedName>
</protein>
<organism evidence="8 9">
    <name type="scientific">Staphylococcus gallinarum</name>
    <dbReference type="NCBI Taxonomy" id="1293"/>
    <lineage>
        <taxon>Bacteria</taxon>
        <taxon>Bacillati</taxon>
        <taxon>Bacillota</taxon>
        <taxon>Bacilli</taxon>
        <taxon>Bacillales</taxon>
        <taxon>Staphylococcaceae</taxon>
        <taxon>Staphylococcus</taxon>
    </lineage>
</organism>
<evidence type="ECO:0000256" key="2">
    <source>
        <dbReference type="ARBA" id="ARBA00012865"/>
    </source>
</evidence>
<reference evidence="8 9" key="1">
    <citation type="journal article" date="2016" name="Front. Microbiol.">
        <title>Comprehensive Phylogenetic Analysis of Bovine Non-aureus Staphylococci Species Based on Whole-Genome Sequencing.</title>
        <authorList>
            <person name="Naushad S."/>
            <person name="Barkema H.W."/>
            <person name="Luby C."/>
            <person name="Condas L.A."/>
            <person name="Nobrega D.B."/>
            <person name="Carson D.A."/>
            <person name="De Buck J."/>
        </authorList>
    </citation>
    <scope>NUCLEOTIDE SEQUENCE [LARGE SCALE GENOMIC DNA]</scope>
    <source>
        <strain evidence="8 9">SNUC 1388</strain>
    </source>
</reference>
<keyword evidence="6" id="KW-0732">Signal</keyword>
<dbReference type="Gene3D" id="3.40.710.10">
    <property type="entry name" value="DD-peptidase/beta-lactamase superfamily"/>
    <property type="match status" value="1"/>
</dbReference>
<dbReference type="InterPro" id="IPR012338">
    <property type="entry name" value="Beta-lactam/transpept-like"/>
</dbReference>
<dbReference type="Pfam" id="PF13354">
    <property type="entry name" value="Beta-lactamase2"/>
    <property type="match status" value="1"/>
</dbReference>
<accession>A0A2T4SVS2</accession>
<keyword evidence="3 5" id="KW-0378">Hydrolase</keyword>
<dbReference type="Proteomes" id="UP000283576">
    <property type="component" value="Unassembled WGS sequence"/>
</dbReference>
<dbReference type="GO" id="GO:0030655">
    <property type="term" value="P:beta-lactam antibiotic catabolic process"/>
    <property type="evidence" value="ECO:0007669"/>
    <property type="project" value="InterPro"/>
</dbReference>
<dbReference type="InterPro" id="IPR000871">
    <property type="entry name" value="Beta-lactam_class-A"/>
</dbReference>
<evidence type="ECO:0000256" key="5">
    <source>
        <dbReference type="RuleBase" id="RU361140"/>
    </source>
</evidence>
<dbReference type="InterPro" id="IPR045155">
    <property type="entry name" value="Beta-lactam_cat"/>
</dbReference>
<evidence type="ECO:0000313" key="9">
    <source>
        <dbReference type="Proteomes" id="UP000283576"/>
    </source>
</evidence>
<comment type="catalytic activity">
    <reaction evidence="5">
        <text>a beta-lactam + H2O = a substituted beta-amino acid</text>
        <dbReference type="Rhea" id="RHEA:20401"/>
        <dbReference type="ChEBI" id="CHEBI:15377"/>
        <dbReference type="ChEBI" id="CHEBI:35627"/>
        <dbReference type="ChEBI" id="CHEBI:140347"/>
        <dbReference type="EC" id="3.5.2.6"/>
    </reaction>
</comment>
<evidence type="ECO:0000256" key="4">
    <source>
        <dbReference type="ARBA" id="ARBA00023251"/>
    </source>
</evidence>
<dbReference type="AlphaFoldDB" id="A0A2T4SVS2"/>
<dbReference type="PROSITE" id="PS00146">
    <property type="entry name" value="BETA_LACTAMASE_A"/>
    <property type="match status" value="1"/>
</dbReference>
<evidence type="ECO:0000313" key="8">
    <source>
        <dbReference type="EMBL" id="RIL41370.1"/>
    </source>
</evidence>
<evidence type="ECO:0000256" key="1">
    <source>
        <dbReference type="ARBA" id="ARBA00009009"/>
    </source>
</evidence>
<dbReference type="EMBL" id="QXRZ01000011">
    <property type="protein sequence ID" value="RIL41370.1"/>
    <property type="molecule type" value="Genomic_DNA"/>
</dbReference>
<dbReference type="RefSeq" id="WP_107527090.1">
    <property type="nucleotide sequence ID" value="NZ_JAIBNU010000004.1"/>
</dbReference>
<dbReference type="EC" id="3.5.2.6" evidence="2 5"/>
<evidence type="ECO:0000256" key="3">
    <source>
        <dbReference type="ARBA" id="ARBA00022801"/>
    </source>
</evidence>
<keyword evidence="4 5" id="KW-0046">Antibiotic resistance</keyword>
<dbReference type="GO" id="GO:0008800">
    <property type="term" value="F:beta-lactamase activity"/>
    <property type="evidence" value="ECO:0007669"/>
    <property type="project" value="UniProtKB-UniRule"/>
</dbReference>
<dbReference type="PRINTS" id="PR00118">
    <property type="entry name" value="BLACTAMASEA"/>
</dbReference>